<dbReference type="InterPro" id="IPR029752">
    <property type="entry name" value="D-isomer_DH_CS1"/>
</dbReference>
<proteinExistence type="inferred from homology"/>
<dbReference type="GO" id="GO:0008652">
    <property type="term" value="P:amino acid biosynthetic process"/>
    <property type="evidence" value="ECO:0007669"/>
    <property type="project" value="UniProtKB-KW"/>
</dbReference>
<dbReference type="InterPro" id="IPR036291">
    <property type="entry name" value="NAD(P)-bd_dom_sf"/>
</dbReference>
<evidence type="ECO:0000256" key="5">
    <source>
        <dbReference type="RuleBase" id="RU003719"/>
    </source>
</evidence>
<dbReference type="Gene3D" id="3.40.50.720">
    <property type="entry name" value="NAD(P)-binding Rossmann-like Domain"/>
    <property type="match status" value="2"/>
</dbReference>
<dbReference type="SUPFAM" id="SSF51735">
    <property type="entry name" value="NAD(P)-binding Rossmann-fold domains"/>
    <property type="match status" value="1"/>
</dbReference>
<dbReference type="Pfam" id="PF00389">
    <property type="entry name" value="2-Hacid_dh"/>
    <property type="match status" value="1"/>
</dbReference>
<dbReference type="FunFam" id="3.40.50.720:FF:000203">
    <property type="entry name" value="D-3-phosphoglycerate dehydrogenase (SerA)"/>
    <property type="match status" value="1"/>
</dbReference>
<keyword evidence="2" id="KW-0028">Amino-acid biosynthesis</keyword>
<dbReference type="RefSeq" id="WP_094795903.1">
    <property type="nucleotide sequence ID" value="NZ_NEVK01000001.1"/>
</dbReference>
<dbReference type="Pfam" id="PF02826">
    <property type="entry name" value="2-Hacid_dh_C"/>
    <property type="match status" value="1"/>
</dbReference>
<organism evidence="8 9">
    <name type="scientific">Bordetella genomosp. 7</name>
    <dbReference type="NCBI Taxonomy" id="1416805"/>
    <lineage>
        <taxon>Bacteria</taxon>
        <taxon>Pseudomonadati</taxon>
        <taxon>Pseudomonadota</taxon>
        <taxon>Betaproteobacteria</taxon>
        <taxon>Burkholderiales</taxon>
        <taxon>Alcaligenaceae</taxon>
        <taxon>Bordetella</taxon>
    </lineage>
</organism>
<dbReference type="SUPFAM" id="SSF52283">
    <property type="entry name" value="Formate/glycerate dehydrogenase catalytic domain-like"/>
    <property type="match status" value="1"/>
</dbReference>
<dbReference type="InterPro" id="IPR050857">
    <property type="entry name" value="D-2-hydroxyacid_DH"/>
</dbReference>
<dbReference type="InterPro" id="IPR006139">
    <property type="entry name" value="D-isomer_2_OHA_DH_cat_dom"/>
</dbReference>
<dbReference type="Proteomes" id="UP000216947">
    <property type="component" value="Unassembled WGS sequence"/>
</dbReference>
<comment type="caution">
    <text evidence="8">The sequence shown here is derived from an EMBL/GenBank/DDBJ whole genome shotgun (WGS) entry which is preliminary data.</text>
</comment>
<keyword evidence="9" id="KW-1185">Reference proteome</keyword>
<dbReference type="PROSITE" id="PS00065">
    <property type="entry name" value="D_2_HYDROXYACID_DH_1"/>
    <property type="match status" value="1"/>
</dbReference>
<evidence type="ECO:0000256" key="1">
    <source>
        <dbReference type="ARBA" id="ARBA00005854"/>
    </source>
</evidence>
<reference evidence="9" key="1">
    <citation type="submission" date="2017-05" db="EMBL/GenBank/DDBJ databases">
        <title>Complete and WGS of Bordetella genogroups.</title>
        <authorList>
            <person name="Spilker T."/>
            <person name="Lipuma J."/>
        </authorList>
    </citation>
    <scope>NUCLEOTIDE SEQUENCE [LARGE SCALE GENOMIC DNA]</scope>
    <source>
        <strain evidence="9">AU18089</strain>
    </source>
</reference>
<name>A0A261RSC8_9BORD</name>
<evidence type="ECO:0000259" key="7">
    <source>
        <dbReference type="Pfam" id="PF02826"/>
    </source>
</evidence>
<dbReference type="GO" id="GO:0016616">
    <property type="term" value="F:oxidoreductase activity, acting on the CH-OH group of donors, NAD or NADP as acceptor"/>
    <property type="evidence" value="ECO:0007669"/>
    <property type="project" value="InterPro"/>
</dbReference>
<evidence type="ECO:0000256" key="3">
    <source>
        <dbReference type="ARBA" id="ARBA00023002"/>
    </source>
</evidence>
<evidence type="ECO:0000313" key="9">
    <source>
        <dbReference type="Proteomes" id="UP000216947"/>
    </source>
</evidence>
<dbReference type="CDD" id="cd12169">
    <property type="entry name" value="PGDH_like_1"/>
    <property type="match status" value="1"/>
</dbReference>
<sequence>MKVALLDDYHGVAERYADWSTLGANVQVQSFRDYLPESARVQALQPFDVIVAMRERTPFPAQLVNALPRLRLLITTGMRNLAIDMDACRDRGVVVCGAPGSADANTATAELAWAHILALFKNLTIEDANMRRGLWQTGMPQPLAGKCLGVVGLGKLGAAVAQVGKAFGMQVLAWSPNLTPERAQAAGVGFASKHELFANADVVSLHLVLSESTRQVVDVAALAAMKPTAFLVNTSRAGLVDQDALVDALRKGRLAGAGLDVYPEEPLPATDTLRALDNVVLTPHLGYVSPENFTVFYRSALEAVQAWMAGNPIRVLNA</sequence>
<protein>
    <submittedName>
        <fullName evidence="8">Hydroxyacid dehydrogenase</fullName>
    </submittedName>
</protein>
<comment type="similarity">
    <text evidence="1 5">Belongs to the D-isomer specific 2-hydroxyacid dehydrogenase family.</text>
</comment>
<gene>
    <name evidence="8" type="ORF">CAL19_00375</name>
</gene>
<feature type="domain" description="D-isomer specific 2-hydroxyacid dehydrogenase catalytic" evidence="6">
    <location>
        <begin position="30"/>
        <end position="311"/>
    </location>
</feature>
<dbReference type="PANTHER" id="PTHR42789:SF1">
    <property type="entry name" value="D-ISOMER SPECIFIC 2-HYDROXYACID DEHYDROGENASE FAMILY PROTEIN (AFU_ORTHOLOGUE AFUA_6G10090)"/>
    <property type="match status" value="1"/>
</dbReference>
<dbReference type="AlphaFoldDB" id="A0A261RSC8"/>
<keyword evidence="4" id="KW-0520">NAD</keyword>
<feature type="domain" description="D-isomer specific 2-hydroxyacid dehydrogenase NAD-binding" evidence="7">
    <location>
        <begin position="114"/>
        <end position="286"/>
    </location>
</feature>
<evidence type="ECO:0000313" key="8">
    <source>
        <dbReference type="EMBL" id="OZI27582.1"/>
    </source>
</evidence>
<dbReference type="EMBL" id="NEVK01000001">
    <property type="protein sequence ID" value="OZI27582.1"/>
    <property type="molecule type" value="Genomic_DNA"/>
</dbReference>
<evidence type="ECO:0000256" key="4">
    <source>
        <dbReference type="ARBA" id="ARBA00023027"/>
    </source>
</evidence>
<dbReference type="GO" id="GO:0051287">
    <property type="term" value="F:NAD binding"/>
    <property type="evidence" value="ECO:0007669"/>
    <property type="project" value="InterPro"/>
</dbReference>
<evidence type="ECO:0000256" key="2">
    <source>
        <dbReference type="ARBA" id="ARBA00022605"/>
    </source>
</evidence>
<dbReference type="InterPro" id="IPR006140">
    <property type="entry name" value="D-isomer_DH_NAD-bd"/>
</dbReference>
<keyword evidence="3 5" id="KW-0560">Oxidoreductase</keyword>
<accession>A0A261RSC8</accession>
<evidence type="ECO:0000259" key="6">
    <source>
        <dbReference type="Pfam" id="PF00389"/>
    </source>
</evidence>
<dbReference type="PANTHER" id="PTHR42789">
    <property type="entry name" value="D-ISOMER SPECIFIC 2-HYDROXYACID DEHYDROGENASE FAMILY PROTEIN (AFU_ORTHOLOGUE AFUA_6G10090)"/>
    <property type="match status" value="1"/>
</dbReference>